<dbReference type="InterPro" id="IPR050109">
    <property type="entry name" value="HTH-type_TetR-like_transc_reg"/>
</dbReference>
<comment type="caution">
    <text evidence="4">The sequence shown here is derived from an EMBL/GenBank/DDBJ whole genome shotgun (WGS) entry which is preliminary data.</text>
</comment>
<dbReference type="InterPro" id="IPR009057">
    <property type="entry name" value="Homeodomain-like_sf"/>
</dbReference>
<accession>A0A7W7FU00</accession>
<name>A0A7W7FU00_9PSEU</name>
<reference evidence="4 5" key="1">
    <citation type="submission" date="2020-08" db="EMBL/GenBank/DDBJ databases">
        <title>Sequencing the genomes of 1000 actinobacteria strains.</title>
        <authorList>
            <person name="Klenk H.-P."/>
        </authorList>
    </citation>
    <scope>NUCLEOTIDE SEQUENCE [LARGE SCALE GENOMIC DNA]</scope>
    <source>
        <strain evidence="4 5">DSM 44230</strain>
    </source>
</reference>
<evidence type="ECO:0000256" key="1">
    <source>
        <dbReference type="ARBA" id="ARBA00023125"/>
    </source>
</evidence>
<dbReference type="Gene3D" id="1.10.357.10">
    <property type="entry name" value="Tetracycline Repressor, domain 2"/>
    <property type="match status" value="1"/>
</dbReference>
<evidence type="ECO:0000313" key="5">
    <source>
        <dbReference type="Proteomes" id="UP000533598"/>
    </source>
</evidence>
<dbReference type="PROSITE" id="PS50977">
    <property type="entry name" value="HTH_TETR_2"/>
    <property type="match status" value="1"/>
</dbReference>
<dbReference type="Pfam" id="PF00440">
    <property type="entry name" value="TetR_N"/>
    <property type="match status" value="1"/>
</dbReference>
<protein>
    <submittedName>
        <fullName evidence="4">AcrR family transcriptional regulator</fullName>
    </submittedName>
</protein>
<dbReference type="AlphaFoldDB" id="A0A7W7FU00"/>
<dbReference type="GO" id="GO:0003700">
    <property type="term" value="F:DNA-binding transcription factor activity"/>
    <property type="evidence" value="ECO:0007669"/>
    <property type="project" value="TreeGrafter"/>
</dbReference>
<proteinExistence type="predicted"/>
<dbReference type="RefSeq" id="WP_312987930.1">
    <property type="nucleotide sequence ID" value="NZ_BAAAUI010000010.1"/>
</dbReference>
<dbReference type="Proteomes" id="UP000533598">
    <property type="component" value="Unassembled WGS sequence"/>
</dbReference>
<dbReference type="EMBL" id="JACHMH010000001">
    <property type="protein sequence ID" value="MBB4678711.1"/>
    <property type="molecule type" value="Genomic_DNA"/>
</dbReference>
<dbReference type="InterPro" id="IPR001647">
    <property type="entry name" value="HTH_TetR"/>
</dbReference>
<dbReference type="SUPFAM" id="SSF46689">
    <property type="entry name" value="Homeodomain-like"/>
    <property type="match status" value="1"/>
</dbReference>
<gene>
    <name evidence="4" type="ORF">HNR67_004829</name>
</gene>
<evidence type="ECO:0000256" key="2">
    <source>
        <dbReference type="PROSITE-ProRule" id="PRU00335"/>
    </source>
</evidence>
<sequence length="217" mass="24290">MTAIEGARTTRRRAETRRRLIEAAREVFNQHGIRDAPVEAICDRAGFSRGAFYSNFDSKEDLFLAVYESEMGARTQRLRIAVDRAADRVHATGQDAVIELVGQAAELFMTTLVADEQWYLLVAEFRAQALRQPELRGPTAAAETRFHRGLGEIMAALLDRLGMRLTVAPEDLVQVVVALYETMLTRALLDGAADRTHDRYLTRILPQLLTGMIASNE</sequence>
<dbReference type="PANTHER" id="PTHR30055">
    <property type="entry name" value="HTH-TYPE TRANSCRIPTIONAL REGULATOR RUTR"/>
    <property type="match status" value="1"/>
</dbReference>
<dbReference type="PANTHER" id="PTHR30055:SF241">
    <property type="entry name" value="TRANSCRIPTIONAL REGULATORY PROTEIN"/>
    <property type="match status" value="1"/>
</dbReference>
<feature type="DNA-binding region" description="H-T-H motif" evidence="2">
    <location>
        <begin position="37"/>
        <end position="56"/>
    </location>
</feature>
<feature type="domain" description="HTH tetR-type" evidence="3">
    <location>
        <begin position="14"/>
        <end position="74"/>
    </location>
</feature>
<dbReference type="GO" id="GO:0000976">
    <property type="term" value="F:transcription cis-regulatory region binding"/>
    <property type="evidence" value="ECO:0007669"/>
    <property type="project" value="TreeGrafter"/>
</dbReference>
<evidence type="ECO:0000313" key="4">
    <source>
        <dbReference type="EMBL" id="MBB4678711.1"/>
    </source>
</evidence>
<keyword evidence="5" id="KW-1185">Reference proteome</keyword>
<organism evidence="4 5">
    <name type="scientific">Crossiella cryophila</name>
    <dbReference type="NCBI Taxonomy" id="43355"/>
    <lineage>
        <taxon>Bacteria</taxon>
        <taxon>Bacillati</taxon>
        <taxon>Actinomycetota</taxon>
        <taxon>Actinomycetes</taxon>
        <taxon>Pseudonocardiales</taxon>
        <taxon>Pseudonocardiaceae</taxon>
        <taxon>Crossiella</taxon>
    </lineage>
</organism>
<dbReference type="PRINTS" id="PR00455">
    <property type="entry name" value="HTHTETR"/>
</dbReference>
<evidence type="ECO:0000259" key="3">
    <source>
        <dbReference type="PROSITE" id="PS50977"/>
    </source>
</evidence>
<keyword evidence="1 2" id="KW-0238">DNA-binding</keyword>